<dbReference type="InterPro" id="IPR003107">
    <property type="entry name" value="HAT"/>
</dbReference>
<organism evidence="7 8">
    <name type="scientific">Coemansia guatemalensis</name>
    <dbReference type="NCBI Taxonomy" id="2761395"/>
    <lineage>
        <taxon>Eukaryota</taxon>
        <taxon>Fungi</taxon>
        <taxon>Fungi incertae sedis</taxon>
        <taxon>Zoopagomycota</taxon>
        <taxon>Kickxellomycotina</taxon>
        <taxon>Kickxellomycetes</taxon>
        <taxon>Kickxellales</taxon>
        <taxon>Kickxellaceae</taxon>
        <taxon>Coemansia</taxon>
    </lineage>
</organism>
<keyword evidence="3" id="KW-0677">Repeat</keyword>
<dbReference type="GO" id="GO:0006397">
    <property type="term" value="P:mRNA processing"/>
    <property type="evidence" value="ECO:0007669"/>
    <property type="project" value="UniProtKB-KW"/>
</dbReference>
<sequence>MEKGELGELDALSVFLETLPDKLAKTPYDYTVYIRWMELVRAVGDIDSLRIARQHMRTRLAIPEDMLLEWVADEEAQPNALCDEMVLANIVDIFEKGVAERVSCSIWQAYIDFAKRVDSNKDAHARTAAEAAFGGAEYLFSILQRAAEATGSHYLQSHGVWVQLKDKVVQEVSREGDERRRSELVELLNTMFLERLSQPHSGLDETFAMYSEFTTQHFGTKYEQQMVNANKIVSSTRVKCAYRDSLEASLAKSDDSWDGYLRYIGKVIQDRAAATEEVCMLYERALALHCYLPDAWDEYILYMEGSADNNTQAALDVASRAIRFCPWSGKLWAHAINFTFLQQGHREATDVYTRAASTHAVDYSMLELSLAAAAWVGAMRLTQDCNTGTYAADLDTACNESIDKVYSLDIDTADPYLLLECCCASALIDSLNNVESARRMWMRVCKSRKTCANAWVSFAEFERIHGTASSARSVYRQAAQRRLDAPELVFSAWLRFEHAGGDLSKVYAAERAINLQR</sequence>
<dbReference type="InterPro" id="IPR008847">
    <property type="entry name" value="Suf"/>
</dbReference>
<evidence type="ECO:0000313" key="8">
    <source>
        <dbReference type="Proteomes" id="UP001140094"/>
    </source>
</evidence>
<evidence type="ECO:0000256" key="2">
    <source>
        <dbReference type="ARBA" id="ARBA00022664"/>
    </source>
</evidence>
<evidence type="ECO:0000256" key="3">
    <source>
        <dbReference type="ARBA" id="ARBA00022737"/>
    </source>
</evidence>
<keyword evidence="8" id="KW-1185">Reference proteome</keyword>
<keyword evidence="5" id="KW-0539">Nucleus</keyword>
<dbReference type="Gene3D" id="1.25.40.10">
    <property type="entry name" value="Tetratricopeptide repeat domain"/>
    <property type="match status" value="1"/>
</dbReference>
<feature type="domain" description="Suppressor of forked" evidence="6">
    <location>
        <begin position="18"/>
        <end position="482"/>
    </location>
</feature>
<name>A0A9W8HPT5_9FUNG</name>
<dbReference type="Proteomes" id="UP001140094">
    <property type="component" value="Unassembled WGS sequence"/>
</dbReference>
<dbReference type="EMBL" id="JANBUO010002599">
    <property type="protein sequence ID" value="KAJ2794260.1"/>
    <property type="molecule type" value="Genomic_DNA"/>
</dbReference>
<dbReference type="SUPFAM" id="SSF48452">
    <property type="entry name" value="TPR-like"/>
    <property type="match status" value="1"/>
</dbReference>
<evidence type="ECO:0000259" key="6">
    <source>
        <dbReference type="Pfam" id="PF05843"/>
    </source>
</evidence>
<dbReference type="GO" id="GO:0008380">
    <property type="term" value="P:RNA splicing"/>
    <property type="evidence" value="ECO:0007669"/>
    <property type="project" value="UniProtKB-KW"/>
</dbReference>
<protein>
    <submittedName>
        <fullName evidence="7">Splicing factor</fullName>
    </submittedName>
</protein>
<evidence type="ECO:0000313" key="7">
    <source>
        <dbReference type="EMBL" id="KAJ2794260.1"/>
    </source>
</evidence>
<keyword evidence="4" id="KW-0508">mRNA splicing</keyword>
<gene>
    <name evidence="7" type="primary">PRP24</name>
    <name evidence="7" type="ORF">H4R20_006286</name>
</gene>
<dbReference type="Pfam" id="PF05843">
    <property type="entry name" value="Suf"/>
    <property type="match status" value="1"/>
</dbReference>
<proteinExistence type="predicted"/>
<dbReference type="GO" id="GO:0005634">
    <property type="term" value="C:nucleus"/>
    <property type="evidence" value="ECO:0007669"/>
    <property type="project" value="UniProtKB-SubCell"/>
</dbReference>
<accession>A0A9W8HPT5</accession>
<dbReference type="AlphaFoldDB" id="A0A9W8HPT5"/>
<feature type="non-terminal residue" evidence="7">
    <location>
        <position position="517"/>
    </location>
</feature>
<comment type="caution">
    <text evidence="7">The sequence shown here is derived from an EMBL/GenBank/DDBJ whole genome shotgun (WGS) entry which is preliminary data.</text>
</comment>
<comment type="subcellular location">
    <subcellularLocation>
        <location evidence="1">Nucleus</location>
    </subcellularLocation>
</comment>
<dbReference type="PANTHER" id="PTHR17204:SF25">
    <property type="entry name" value="RRM DOMAIN-CONTAINING PROTEIN"/>
    <property type="match status" value="1"/>
</dbReference>
<reference evidence="7" key="1">
    <citation type="submission" date="2022-07" db="EMBL/GenBank/DDBJ databases">
        <title>Phylogenomic reconstructions and comparative analyses of Kickxellomycotina fungi.</title>
        <authorList>
            <person name="Reynolds N.K."/>
            <person name="Stajich J.E."/>
            <person name="Barry K."/>
            <person name="Grigoriev I.V."/>
            <person name="Crous P."/>
            <person name="Smith M.E."/>
        </authorList>
    </citation>
    <scope>NUCLEOTIDE SEQUENCE</scope>
    <source>
        <strain evidence="7">NRRL 1565</strain>
    </source>
</reference>
<dbReference type="OrthoDB" id="360390at2759"/>
<evidence type="ECO:0000256" key="1">
    <source>
        <dbReference type="ARBA" id="ARBA00004123"/>
    </source>
</evidence>
<evidence type="ECO:0000256" key="4">
    <source>
        <dbReference type="ARBA" id="ARBA00023187"/>
    </source>
</evidence>
<dbReference type="PANTHER" id="PTHR17204">
    <property type="entry name" value="PRE-MRNA PROCESSING PROTEIN PRP39-RELATED"/>
    <property type="match status" value="1"/>
</dbReference>
<dbReference type="InterPro" id="IPR011990">
    <property type="entry name" value="TPR-like_helical_dom_sf"/>
</dbReference>
<keyword evidence="2" id="KW-0507">mRNA processing</keyword>
<dbReference type="SMART" id="SM00386">
    <property type="entry name" value="HAT"/>
    <property type="match status" value="5"/>
</dbReference>
<evidence type="ECO:0000256" key="5">
    <source>
        <dbReference type="ARBA" id="ARBA00023242"/>
    </source>
</evidence>